<evidence type="ECO:0000313" key="6">
    <source>
        <dbReference type="Proteomes" id="UP001058273"/>
    </source>
</evidence>
<evidence type="ECO:0000256" key="2">
    <source>
        <dbReference type="SAM" id="Phobius"/>
    </source>
</evidence>
<gene>
    <name evidence="5" type="primary">mapZ</name>
    <name evidence="5" type="ORF">G314FT_14980</name>
</gene>
<feature type="compositionally biased region" description="Basic and acidic residues" evidence="1">
    <location>
        <begin position="122"/>
        <end position="133"/>
    </location>
</feature>
<keyword evidence="2" id="KW-0472">Membrane</keyword>
<evidence type="ECO:0000313" key="5">
    <source>
        <dbReference type="EMBL" id="UUV99337.1"/>
    </source>
</evidence>
<feature type="compositionally biased region" description="Low complexity" evidence="1">
    <location>
        <begin position="396"/>
        <end position="410"/>
    </location>
</feature>
<sequence length="516" mass="58019">MTNEVKKCPNCGHIFKAGETYCPNCDLFIPIDKQNNISNDTIKNESQSGLNKKTTDDSSNQSVPTFKHRTLSNQTNDEKVMDEEETKQSPITEDKQTVSDEKMDTPVNKAAIPRPQEEEDKVADSIKEEKESTKSTSPISDMRQSNNTPPTKNNRTKILVGIIILLIVFGGGYVYNSQKKQHELETTLKLTTSAEEAVDNLFMKNQGDIFLKKGITQSDIKNAEDKVNEIKGNEQYDKLNERLQQAVKTFTRLTAINDTFKSPIIEGNQLLTDAYVKDDTKLTLEAIDPEENGFDKLYNEAIKDATNQKSAIKTFESTLEKLYRDDKVVNEPSKQVYNDAVKQLADIKDPSLKSDYQTTLDKVSKVIDEQEKQAEEKRQEKEAKQAEAAKAEAEKNNQQAQTNDNNNTQNGHSFTPSTNGGRWGTRQDSTIDLSNPAWSWNAGVQEKVISEVISRGYVVDGGYTLVPKFIENGVGFYDLYATKNSKLFPNSKPEEFPIYVVTINDKTGWFKGNGPN</sequence>
<dbReference type="Pfam" id="PF18708">
    <property type="entry name" value="MapZ_C2"/>
    <property type="match status" value="1"/>
</dbReference>
<feature type="compositionally biased region" description="Basic and acidic residues" evidence="1">
    <location>
        <begin position="370"/>
        <end position="395"/>
    </location>
</feature>
<feature type="region of interest" description="Disordered" evidence="1">
    <location>
        <begin position="39"/>
        <end position="154"/>
    </location>
</feature>
<feature type="compositionally biased region" description="Polar residues" evidence="1">
    <location>
        <begin position="134"/>
        <end position="145"/>
    </location>
</feature>
<proteinExistence type="predicted"/>
<keyword evidence="2" id="KW-0812">Transmembrane</keyword>
<organism evidence="5 6">
    <name type="scientific">Vagococcus luciliae</name>
    <dbReference type="NCBI Taxonomy" id="2920380"/>
    <lineage>
        <taxon>Bacteria</taxon>
        <taxon>Bacillati</taxon>
        <taxon>Bacillota</taxon>
        <taxon>Bacilli</taxon>
        <taxon>Lactobacillales</taxon>
        <taxon>Enterococcaceae</taxon>
        <taxon>Vagococcus</taxon>
    </lineage>
</organism>
<dbReference type="Proteomes" id="UP001058273">
    <property type="component" value="Chromosome"/>
</dbReference>
<feature type="compositionally biased region" description="Polar residues" evidence="1">
    <location>
        <begin position="39"/>
        <end position="64"/>
    </location>
</feature>
<accession>A0ABY5P0P4</accession>
<feature type="transmembrane region" description="Helical" evidence="2">
    <location>
        <begin position="158"/>
        <end position="175"/>
    </location>
</feature>
<feature type="region of interest" description="Disordered" evidence="1">
    <location>
        <begin position="370"/>
        <end position="430"/>
    </location>
</feature>
<protein>
    <submittedName>
        <fullName evidence="5">Mid-cell-anchored protein Z</fullName>
    </submittedName>
</protein>
<evidence type="ECO:0000259" key="4">
    <source>
        <dbReference type="Pfam" id="PF18708"/>
    </source>
</evidence>
<feature type="compositionally biased region" description="Basic and acidic residues" evidence="1">
    <location>
        <begin position="92"/>
        <end position="104"/>
    </location>
</feature>
<dbReference type="InterPro" id="IPR040532">
    <property type="entry name" value="MapZ_C2"/>
</dbReference>
<reference evidence="5" key="2">
    <citation type="submission" date="2022-08" db="EMBL/GenBank/DDBJ databases">
        <authorList>
            <person name="Poehlein A."/>
            <person name="Guzman J."/>
            <person name="Daniel R."/>
            <person name="Vilcinskas A."/>
        </authorList>
    </citation>
    <scope>NUCLEOTIDE SEQUENCE</scope>
    <source>
        <strain evidence="5">G314FT</strain>
    </source>
</reference>
<name>A0ABY5P0P4_9ENTE</name>
<keyword evidence="6" id="KW-1185">Reference proteome</keyword>
<evidence type="ECO:0000259" key="3">
    <source>
        <dbReference type="Pfam" id="PF18041"/>
    </source>
</evidence>
<evidence type="ECO:0000256" key="1">
    <source>
        <dbReference type="SAM" id="MobiDB-lite"/>
    </source>
</evidence>
<dbReference type="Pfam" id="PF18041">
    <property type="entry name" value="MapZ_EC1"/>
    <property type="match status" value="1"/>
</dbReference>
<feature type="compositionally biased region" description="Polar residues" evidence="1">
    <location>
        <begin position="411"/>
        <end position="430"/>
    </location>
</feature>
<keyword evidence="2" id="KW-1133">Transmembrane helix</keyword>
<feature type="domain" description="MapZ extracellular" evidence="3">
    <location>
        <begin position="177"/>
        <end position="303"/>
    </location>
</feature>
<dbReference type="InterPro" id="IPR041295">
    <property type="entry name" value="MapZ_EC1"/>
</dbReference>
<feature type="domain" description="MapZ extracellular C-terminal" evidence="4">
    <location>
        <begin position="425"/>
        <end position="513"/>
    </location>
</feature>
<dbReference type="EMBL" id="CP102451">
    <property type="protein sequence ID" value="UUV99337.1"/>
    <property type="molecule type" value="Genomic_DNA"/>
</dbReference>
<dbReference type="RefSeq" id="WP_257700100.1">
    <property type="nucleotide sequence ID" value="NZ_CP102451.1"/>
</dbReference>
<reference evidence="5" key="1">
    <citation type="submission" date="2022-08" db="EMBL/GenBank/DDBJ databases">
        <title>Genome sequence of Vagococcus luciliae DSM 112651.</title>
        <authorList>
            <person name="Juan G."/>
            <person name="Anja P."/>
            <person name="Rolf D."/>
            <person name="Kampfer P."/>
            <person name="Vilcinskas A."/>
        </authorList>
    </citation>
    <scope>NUCLEOTIDE SEQUENCE</scope>
    <source>
        <strain evidence="5">G314FT</strain>
    </source>
</reference>